<dbReference type="EMBL" id="JBIGHV010000001">
    <property type="protein sequence ID" value="MFG6428860.1"/>
    <property type="molecule type" value="Genomic_DNA"/>
</dbReference>
<sequence length="624" mass="67223">MTQNSAPVYSLADEQRTRSESAAWSSFTTTGDTAELYAAWLVLLAGRIPRSRAALLLTRESAAGAFAVAAVWPDPRRDLQYLSPVAQQVLQAREGVVSAPGGGQPPAADGVAHVGYPIEVAGELCGAVVFDLGPGPLAELQTALRDIHWGIAWLMQHFSLQALAARQAELERVSLLNDAMATAMQHAQLQPSALSVVNELAQRLRCDRVSVGFEAAGQVTPLVMSNTASFDARSDLVRWLGEAMDEVLDLGVPVQLPVPADEPLGALAHQETARQLAVQAMLSVPVRDQGQTIGVLCFERIAGPAFSEAQVQQATALGVLLGPYWGQQRWRERGALAHWRDTARNATRELSGPHRPGLKLVSVLGALVLAALALWQTDYRISARTVVEGATQIAAVAPFDGFIAEGLVRAGDTVRKGQPLARLDDRDLRLERSRWSAEREQLQRRYQVAQAQGDRSAMGVLSAQVNQADAQLALAEERLGRTTLVAPFDGLVVAGDLSQQIGAPLQTGQTLFEVAPLQGFRVMLQVDDRDIAGLAQGQRGELLLSGLPARPLAIRVQRITPVSTQQDGRNVFAVEASIAGAGQEALRPGMQGIGKVVVGQRSLLWIWTHGLLDWLRLTFWAWAP</sequence>
<proteinExistence type="inferred from homology"/>
<evidence type="ECO:0000259" key="5">
    <source>
        <dbReference type="SMART" id="SM00065"/>
    </source>
</evidence>
<name>A0ABW7EZK4_9BURK</name>
<comment type="caution">
    <text evidence="6">The sequence shown here is derived from an EMBL/GenBank/DDBJ whole genome shotgun (WGS) entry which is preliminary data.</text>
</comment>
<feature type="domain" description="GAF" evidence="5">
    <location>
        <begin position="188"/>
        <end position="335"/>
    </location>
</feature>
<dbReference type="InterPro" id="IPR006143">
    <property type="entry name" value="RND_pump_MFP"/>
</dbReference>
<dbReference type="Pfam" id="PF01590">
    <property type="entry name" value="GAF"/>
    <property type="match status" value="1"/>
</dbReference>
<dbReference type="Proteomes" id="UP001606210">
    <property type="component" value="Unassembled WGS sequence"/>
</dbReference>
<keyword evidence="3 4" id="KW-0175">Coiled coil</keyword>
<dbReference type="Gene3D" id="3.30.450.40">
    <property type="match status" value="1"/>
</dbReference>
<dbReference type="Gene3D" id="2.40.30.170">
    <property type="match status" value="1"/>
</dbReference>
<gene>
    <name evidence="6" type="ORF">ACG00Y_03000</name>
</gene>
<dbReference type="PANTHER" id="PTHR32347:SF23">
    <property type="entry name" value="BLL5650 PROTEIN"/>
    <property type="match status" value="1"/>
</dbReference>
<evidence type="ECO:0000256" key="3">
    <source>
        <dbReference type="ARBA" id="ARBA00023054"/>
    </source>
</evidence>
<keyword evidence="7" id="KW-1185">Reference proteome</keyword>
<accession>A0ABW7EZK4</accession>
<comment type="subcellular location">
    <subcellularLocation>
        <location evidence="1">Cell envelope</location>
    </subcellularLocation>
</comment>
<dbReference type="SMART" id="SM00065">
    <property type="entry name" value="GAF"/>
    <property type="match status" value="1"/>
</dbReference>
<dbReference type="Gene3D" id="2.40.50.100">
    <property type="match status" value="1"/>
</dbReference>
<protein>
    <submittedName>
        <fullName evidence="6">Efflux RND transporter periplasmic adaptor subunit</fullName>
    </submittedName>
</protein>
<evidence type="ECO:0000256" key="2">
    <source>
        <dbReference type="ARBA" id="ARBA00009477"/>
    </source>
</evidence>
<dbReference type="InterPro" id="IPR050465">
    <property type="entry name" value="UPF0194_transport"/>
</dbReference>
<evidence type="ECO:0000313" key="7">
    <source>
        <dbReference type="Proteomes" id="UP001606210"/>
    </source>
</evidence>
<dbReference type="SUPFAM" id="SSF55781">
    <property type="entry name" value="GAF domain-like"/>
    <property type="match status" value="1"/>
</dbReference>
<evidence type="ECO:0000256" key="4">
    <source>
        <dbReference type="SAM" id="Coils"/>
    </source>
</evidence>
<dbReference type="PANTHER" id="PTHR32347">
    <property type="entry name" value="EFFLUX SYSTEM COMPONENT YKNX-RELATED"/>
    <property type="match status" value="1"/>
</dbReference>
<comment type="similarity">
    <text evidence="2">Belongs to the membrane fusion protein (MFP) (TC 8.A.1) family.</text>
</comment>
<evidence type="ECO:0000256" key="1">
    <source>
        <dbReference type="ARBA" id="ARBA00004196"/>
    </source>
</evidence>
<reference evidence="6 7" key="1">
    <citation type="submission" date="2024-08" db="EMBL/GenBank/DDBJ databases">
        <authorList>
            <person name="Lu H."/>
        </authorList>
    </citation>
    <scope>NUCLEOTIDE SEQUENCE [LARGE SCALE GENOMIC DNA]</scope>
    <source>
        <strain evidence="6 7">LYH14W</strain>
    </source>
</reference>
<dbReference type="InterPro" id="IPR029016">
    <property type="entry name" value="GAF-like_dom_sf"/>
</dbReference>
<dbReference type="RefSeq" id="WP_394475832.1">
    <property type="nucleotide sequence ID" value="NZ_JBIGHV010000001.1"/>
</dbReference>
<dbReference type="NCBIfam" id="TIGR01730">
    <property type="entry name" value="RND_mfp"/>
    <property type="match status" value="1"/>
</dbReference>
<organism evidence="6 7">
    <name type="scientific">Pelomonas parva</name>
    <dbReference type="NCBI Taxonomy" id="3299032"/>
    <lineage>
        <taxon>Bacteria</taxon>
        <taxon>Pseudomonadati</taxon>
        <taxon>Pseudomonadota</taxon>
        <taxon>Betaproteobacteria</taxon>
        <taxon>Burkholderiales</taxon>
        <taxon>Sphaerotilaceae</taxon>
        <taxon>Roseateles</taxon>
    </lineage>
</organism>
<dbReference type="InterPro" id="IPR003018">
    <property type="entry name" value="GAF"/>
</dbReference>
<evidence type="ECO:0000313" key="6">
    <source>
        <dbReference type="EMBL" id="MFG6428860.1"/>
    </source>
</evidence>
<dbReference type="SUPFAM" id="SSF111369">
    <property type="entry name" value="HlyD-like secretion proteins"/>
    <property type="match status" value="1"/>
</dbReference>
<feature type="coiled-coil region" evidence="4">
    <location>
        <begin position="432"/>
        <end position="478"/>
    </location>
</feature>